<reference evidence="2 3" key="1">
    <citation type="journal article" date="2011" name="Front. Microbiol.">
        <title>Genomic signatures of strain selection and enhancement in Bacillus atrophaeus var. globigii, a historical biowarfare simulant.</title>
        <authorList>
            <person name="Gibbons H.S."/>
            <person name="Broomall S.M."/>
            <person name="McNew L.A."/>
            <person name="Daligault H."/>
            <person name="Chapman C."/>
            <person name="Bruce D."/>
            <person name="Karavis M."/>
            <person name="Krepps M."/>
            <person name="McGregor P.A."/>
            <person name="Hong C."/>
            <person name="Park K.H."/>
            <person name="Akmal A."/>
            <person name="Feldman A."/>
            <person name="Lin J.S."/>
            <person name="Chang W.E."/>
            <person name="Higgs B.W."/>
            <person name="Demirev P."/>
            <person name="Lindquist J."/>
            <person name="Liem A."/>
            <person name="Fochler E."/>
            <person name="Read T.D."/>
            <person name="Tapia R."/>
            <person name="Johnson S."/>
            <person name="Bishop-Lilly K.A."/>
            <person name="Detter C."/>
            <person name="Han C."/>
            <person name="Sozhamannan S."/>
            <person name="Rosenzweig C.N."/>
            <person name="Skowronski E.W."/>
        </authorList>
    </citation>
    <scope>NUCLEOTIDE SEQUENCE [LARGE SCALE GENOMIC DNA]</scope>
    <source>
        <strain evidence="2 3">Y4G10-17</strain>
    </source>
</reference>
<comment type="caution">
    <text evidence="2">The sequence shown here is derived from an EMBL/GenBank/DDBJ whole genome shotgun (WGS) entry which is preliminary data.</text>
</comment>
<accession>A0A432WH28</accession>
<sequence length="634" mass="72917">MDTEQEQSSMSVKEQFEELERVHDARSAVLEKLEENRELGQLLWQEQMGNFYSMMNLIPHQMHFDGFEYTQPELLHLHDYDDMAAMTEAYVQSLVPINSREHSLCLRYSHNQGFVLKEGFEFPFRHRLAYLQMTLDDGDVLQMPDVANGERETNDIVHRGDFYCYQGEFTADDPQPATVSAEFDAQLPANLIEFEFTAADVGETMEQDGYLVTLLEFEQGRYAIEIDAVEGQSMDFGSQDVLAEAVDEYGNYIAWRGTEREPLHRAQRIDNLLDDLFNRADQGTLDEATARSELINLRDTLKEEQGRKLFLSRAFNGSVDKALITLMVYSEDSEEVRRELELPVYNSPAPMAASEENLRALPQIPLTAPVYDGRIQLRTSVVELNEELLQQQMRMVQYQHAPGEGFAESEYSSHMSWFYPPVQSDFFLNKRDRAGGLHVLATFDFYDEQGEPVEALEPEETESNIEGTEGPESEARAYEYQHRKIEYPFMIGQLLFNPDQFTAQPASVKAKLPMIVAPNLIKDSYAKDDLPTGITLNGNQLMIDYAVFEPREIAEVTDEVTQRRNQVFVKDSHGYLAEIRKDTFFHPHLRRVAVDVYYFYGEPETVEIWYKGQTTLHEYEVELPLLSGDGIQAQ</sequence>
<evidence type="ECO:0000313" key="3">
    <source>
        <dbReference type="Proteomes" id="UP000287823"/>
    </source>
</evidence>
<gene>
    <name evidence="2" type="ORF">CWE14_07615</name>
</gene>
<organism evidence="2 3">
    <name type="scientific">Aliidiomarina soli</name>
    <dbReference type="NCBI Taxonomy" id="1928574"/>
    <lineage>
        <taxon>Bacteria</taxon>
        <taxon>Pseudomonadati</taxon>
        <taxon>Pseudomonadota</taxon>
        <taxon>Gammaproteobacteria</taxon>
        <taxon>Alteromonadales</taxon>
        <taxon>Idiomarinaceae</taxon>
        <taxon>Aliidiomarina</taxon>
    </lineage>
</organism>
<feature type="compositionally biased region" description="Acidic residues" evidence="1">
    <location>
        <begin position="454"/>
        <end position="463"/>
    </location>
</feature>
<keyword evidence="3" id="KW-1185">Reference proteome</keyword>
<proteinExistence type="predicted"/>
<protein>
    <submittedName>
        <fullName evidence="2">Uncharacterized protein</fullName>
    </submittedName>
</protein>
<evidence type="ECO:0000313" key="2">
    <source>
        <dbReference type="EMBL" id="RUO33088.1"/>
    </source>
</evidence>
<evidence type="ECO:0000256" key="1">
    <source>
        <dbReference type="SAM" id="MobiDB-lite"/>
    </source>
</evidence>
<dbReference type="AlphaFoldDB" id="A0A432WH28"/>
<dbReference type="Proteomes" id="UP000287823">
    <property type="component" value="Unassembled WGS sequence"/>
</dbReference>
<feature type="region of interest" description="Disordered" evidence="1">
    <location>
        <begin position="454"/>
        <end position="474"/>
    </location>
</feature>
<name>A0A432WH28_9GAMM</name>
<dbReference type="EMBL" id="PIPO01000003">
    <property type="protein sequence ID" value="RUO33088.1"/>
    <property type="molecule type" value="Genomic_DNA"/>
</dbReference>